<dbReference type="Proteomes" id="UP000494122">
    <property type="component" value="Unassembled WGS sequence"/>
</dbReference>
<accession>A0A6S7D9N6</accession>
<evidence type="ECO:0000259" key="4">
    <source>
        <dbReference type="PROSITE" id="PS51000"/>
    </source>
</evidence>
<keyword evidence="1" id="KW-0805">Transcription regulation</keyword>
<feature type="region of interest" description="Disordered" evidence="3">
    <location>
        <begin position="326"/>
        <end position="345"/>
    </location>
</feature>
<dbReference type="PANTHER" id="PTHR34580:SF3">
    <property type="entry name" value="PROTEIN PAFB"/>
    <property type="match status" value="1"/>
</dbReference>
<dbReference type="Gene3D" id="1.10.10.10">
    <property type="entry name" value="Winged helix-like DNA-binding domain superfamily/Winged helix DNA-binding domain"/>
    <property type="match status" value="1"/>
</dbReference>
<protein>
    <submittedName>
        <fullName evidence="5">Protein PafB</fullName>
    </submittedName>
</protein>
<organism evidence="5 6">
    <name type="scientific">Achromobacter ruhlandii</name>
    <dbReference type="NCBI Taxonomy" id="72557"/>
    <lineage>
        <taxon>Bacteria</taxon>
        <taxon>Pseudomonadati</taxon>
        <taxon>Pseudomonadota</taxon>
        <taxon>Betaproteobacteria</taxon>
        <taxon>Burkholderiales</taxon>
        <taxon>Alcaligenaceae</taxon>
        <taxon>Achromobacter</taxon>
    </lineage>
</organism>
<dbReference type="EMBL" id="CADILE010000006">
    <property type="protein sequence ID" value="CAB3866298.1"/>
    <property type="molecule type" value="Genomic_DNA"/>
</dbReference>
<dbReference type="Pfam" id="PF13280">
    <property type="entry name" value="WYL"/>
    <property type="match status" value="1"/>
</dbReference>
<evidence type="ECO:0000256" key="1">
    <source>
        <dbReference type="ARBA" id="ARBA00023015"/>
    </source>
</evidence>
<keyword evidence="2" id="KW-0804">Transcription</keyword>
<dbReference type="InterPro" id="IPR028349">
    <property type="entry name" value="PafC-like"/>
</dbReference>
<reference evidence="5 6" key="1">
    <citation type="submission" date="2020-04" db="EMBL/GenBank/DDBJ databases">
        <authorList>
            <person name="De Canck E."/>
        </authorList>
    </citation>
    <scope>NUCLEOTIDE SEQUENCE [LARGE SCALE GENOMIC DNA]</scope>
    <source>
        <strain evidence="5 6">LMG 3328</strain>
    </source>
</reference>
<dbReference type="PANTHER" id="PTHR34580">
    <property type="match status" value="1"/>
</dbReference>
<evidence type="ECO:0000313" key="5">
    <source>
        <dbReference type="EMBL" id="CAB3866298.1"/>
    </source>
</evidence>
<dbReference type="InterPro" id="IPR036390">
    <property type="entry name" value="WH_DNA-bd_sf"/>
</dbReference>
<feature type="domain" description="HTH deoR-type" evidence="4">
    <location>
        <begin position="11"/>
        <end position="66"/>
    </location>
</feature>
<dbReference type="Pfam" id="PF08279">
    <property type="entry name" value="HTH_11"/>
    <property type="match status" value="1"/>
</dbReference>
<dbReference type="PROSITE" id="PS52050">
    <property type="entry name" value="WYL"/>
    <property type="match status" value="1"/>
</dbReference>
<dbReference type="InterPro" id="IPR013196">
    <property type="entry name" value="HTH_11"/>
</dbReference>
<dbReference type="PROSITE" id="PS51000">
    <property type="entry name" value="HTH_DEOR_2"/>
    <property type="match status" value="1"/>
</dbReference>
<dbReference type="AlphaFoldDB" id="A0A6S7D9N6"/>
<dbReference type="Pfam" id="PF25583">
    <property type="entry name" value="WCX"/>
    <property type="match status" value="1"/>
</dbReference>
<dbReference type="InterPro" id="IPR057727">
    <property type="entry name" value="WCX_dom"/>
</dbReference>
<dbReference type="InterPro" id="IPR001034">
    <property type="entry name" value="DeoR_HTH"/>
</dbReference>
<evidence type="ECO:0000313" key="6">
    <source>
        <dbReference type="Proteomes" id="UP000494122"/>
    </source>
</evidence>
<name>A0A6S7D9N6_9BURK</name>
<dbReference type="InterPro" id="IPR036388">
    <property type="entry name" value="WH-like_DNA-bd_sf"/>
</dbReference>
<evidence type="ECO:0000256" key="2">
    <source>
        <dbReference type="ARBA" id="ARBA00023163"/>
    </source>
</evidence>
<evidence type="ECO:0000256" key="3">
    <source>
        <dbReference type="SAM" id="MobiDB-lite"/>
    </source>
</evidence>
<dbReference type="InterPro" id="IPR026881">
    <property type="entry name" value="WYL_dom"/>
</dbReference>
<sequence>MGFIVDAMLTSSNRLLRLLALLQTRRHWAGGELAQALEVHPRTLRRDIDRLRELGYPIQASSGVAGGYAFRAGHALPPLLLDDDEALTVAITLRTAATGTVAGIEEAALRALVKLEQVMPARLRHKMDALRSALVPLARHTPLVDAGLLAALAAACRDQLRVRFDYTDGRGQASTRQVEPQGLAHTGWRWYLVAWDPARDDWRTFRLDRIAGAVTPGAHFRPRPPPDGGDLRGYVARSVGHAPNAEDARVVLHAPRAAMAARIPPWAGELEALDEDRCLLRCAGQSPDALAYWLMTLDVEFDVLAPTALAQRLRQAGERVARMLERHAARESDPAAHAGRRPPAP</sequence>
<proteinExistence type="predicted"/>
<dbReference type="SUPFAM" id="SSF46785">
    <property type="entry name" value="Winged helix' DNA-binding domain"/>
    <property type="match status" value="1"/>
</dbReference>
<dbReference type="GO" id="GO:0003700">
    <property type="term" value="F:DNA-binding transcription factor activity"/>
    <property type="evidence" value="ECO:0007669"/>
    <property type="project" value="InterPro"/>
</dbReference>
<dbReference type="PIRSF" id="PIRSF016838">
    <property type="entry name" value="PafC"/>
    <property type="match status" value="1"/>
</dbReference>
<gene>
    <name evidence="5" type="primary">pafB</name>
    <name evidence="5" type="ORF">LMG3328_02550</name>
</gene>
<dbReference type="InterPro" id="IPR051534">
    <property type="entry name" value="CBASS_pafABC_assoc_protein"/>
</dbReference>